<protein>
    <recommendedName>
        <fullName evidence="3">ASCH domain-containing protein</fullName>
    </recommendedName>
</protein>
<dbReference type="EMBL" id="PFSY01000186">
    <property type="protein sequence ID" value="PJC01214.1"/>
    <property type="molecule type" value="Genomic_DNA"/>
</dbReference>
<organism evidence="1 2">
    <name type="scientific">Candidatus Komeilibacteria bacterium CG_4_9_14_0_8_um_filter_36_9</name>
    <dbReference type="NCBI Taxonomy" id="1974473"/>
    <lineage>
        <taxon>Bacteria</taxon>
        <taxon>Candidatus Komeiliibacteriota</taxon>
    </lineage>
</organism>
<sequence length="72" mass="8313">MLVNSDNGQEFAKAVITGMVIKAVHDLTELDMKDKFESIEEVCEIFSNYYGKTITLDDRVKIIRFRVEEILV</sequence>
<comment type="caution">
    <text evidence="1">The sequence shown here is derived from an EMBL/GenBank/DDBJ whole genome shotgun (WGS) entry which is preliminary data.</text>
</comment>
<dbReference type="Proteomes" id="UP000230136">
    <property type="component" value="Unassembled WGS sequence"/>
</dbReference>
<gene>
    <name evidence="1" type="ORF">CO073_04090</name>
</gene>
<accession>A0A2M8DQA1</accession>
<reference evidence="2" key="1">
    <citation type="submission" date="2017-09" db="EMBL/GenBank/DDBJ databases">
        <title>Depth-based differentiation of microbial function through sediment-hosted aquifers and enrichment of novel symbionts in the deep terrestrial subsurface.</title>
        <authorList>
            <person name="Probst A.J."/>
            <person name="Ladd B."/>
            <person name="Jarett J.K."/>
            <person name="Geller-Mcgrath D.E."/>
            <person name="Sieber C.M.K."/>
            <person name="Emerson J.B."/>
            <person name="Anantharaman K."/>
            <person name="Thomas B.C."/>
            <person name="Malmstrom R."/>
            <person name="Stieglmeier M."/>
            <person name="Klingl A."/>
            <person name="Woyke T."/>
            <person name="Ryan C.M."/>
            <person name="Banfield J.F."/>
        </authorList>
    </citation>
    <scope>NUCLEOTIDE SEQUENCE [LARGE SCALE GENOMIC DNA]</scope>
</reference>
<proteinExistence type="predicted"/>
<evidence type="ECO:0000313" key="2">
    <source>
        <dbReference type="Proteomes" id="UP000230136"/>
    </source>
</evidence>
<evidence type="ECO:0008006" key="3">
    <source>
        <dbReference type="Google" id="ProtNLM"/>
    </source>
</evidence>
<evidence type="ECO:0000313" key="1">
    <source>
        <dbReference type="EMBL" id="PJC01214.1"/>
    </source>
</evidence>
<name>A0A2M8DQA1_9BACT</name>
<dbReference type="AlphaFoldDB" id="A0A2M8DQA1"/>